<reference evidence="6" key="1">
    <citation type="submission" date="2023-07" db="EMBL/GenBank/DDBJ databases">
        <authorList>
            <person name="Stuckert A."/>
        </authorList>
    </citation>
    <scope>NUCLEOTIDE SEQUENCE</scope>
</reference>
<comment type="caution">
    <text evidence="6">The sequence shown here is derived from an EMBL/GenBank/DDBJ whole genome shotgun (WGS) entry which is preliminary data.</text>
</comment>
<gene>
    <name evidence="6" type="ORF">RIMI_LOCUS7303740</name>
</gene>
<sequence>MFDCSVSGVNVPGTVRDSPVALIGRDVSAAPASVMSSYPADKEMGGQYRSVICQFAQHSDRSPICLRAVQRYQVPALSRHLTWCVLLFWFFHLLMGLVIDINRFLRAFRGYAERKRRKRENDSAALIQRNFRKHLRMVGSRRMKAQTFADRRERSFSRSWSDPTPVKAESIHDSRESHDLQSSCTALDEECEDLNWEAEREMEVLSYEGDDFIPPKIMLISSKVPKAEYIPTIIRRDDSSIIPILYDHEHATFDDILEEIEKKLNVYRKGCKIWEMLIFCQRLSKLMSKVNSEPNTIHIMGCYVLGNPNGEKLFQNIKNLMSPNRIEFKSPLELSAQGKQLIEKYFDFRLYRLWKTRQHSKLLDYDDIL</sequence>
<evidence type="ECO:0000256" key="4">
    <source>
        <dbReference type="SAM" id="Phobius"/>
    </source>
</evidence>
<evidence type="ECO:0000259" key="5">
    <source>
        <dbReference type="Pfam" id="PF24609"/>
    </source>
</evidence>
<evidence type="ECO:0000313" key="6">
    <source>
        <dbReference type="EMBL" id="CAJ0937795.1"/>
    </source>
</evidence>
<protein>
    <recommendedName>
        <fullName evidence="5">SCN5A-like C-terminal IQ motif domain-containing protein</fullName>
    </recommendedName>
</protein>
<feature type="domain" description="SCN5A-like C-terminal IQ motif" evidence="5">
    <location>
        <begin position="116"/>
        <end position="140"/>
    </location>
</feature>
<dbReference type="EMBL" id="CAUEEQ010013744">
    <property type="protein sequence ID" value="CAJ0937795.1"/>
    <property type="molecule type" value="Genomic_DNA"/>
</dbReference>
<evidence type="ECO:0000256" key="2">
    <source>
        <dbReference type="ARBA" id="ARBA00022475"/>
    </source>
</evidence>
<keyword evidence="3 4" id="KW-0472">Membrane</keyword>
<dbReference type="Gene3D" id="1.20.5.1190">
    <property type="entry name" value="iswi atpase"/>
    <property type="match status" value="1"/>
</dbReference>
<dbReference type="InterPro" id="IPR033374">
    <property type="entry name" value="NSMF"/>
</dbReference>
<accession>A0ABN9LF23</accession>
<keyword evidence="7" id="KW-1185">Reference proteome</keyword>
<keyword evidence="2" id="KW-1003">Cell membrane</keyword>
<feature type="transmembrane region" description="Helical" evidence="4">
    <location>
        <begin position="80"/>
        <end position="99"/>
    </location>
</feature>
<dbReference type="InterPro" id="IPR058542">
    <property type="entry name" value="IQ_SCN5A_C"/>
</dbReference>
<proteinExistence type="predicted"/>
<comment type="subcellular location">
    <subcellularLocation>
        <location evidence="1">Cell membrane</location>
    </subcellularLocation>
</comment>
<organism evidence="6 7">
    <name type="scientific">Ranitomeya imitator</name>
    <name type="common">mimic poison frog</name>
    <dbReference type="NCBI Taxonomy" id="111125"/>
    <lineage>
        <taxon>Eukaryota</taxon>
        <taxon>Metazoa</taxon>
        <taxon>Chordata</taxon>
        <taxon>Craniata</taxon>
        <taxon>Vertebrata</taxon>
        <taxon>Euteleostomi</taxon>
        <taxon>Amphibia</taxon>
        <taxon>Batrachia</taxon>
        <taxon>Anura</taxon>
        <taxon>Neobatrachia</taxon>
        <taxon>Hyloidea</taxon>
        <taxon>Dendrobatidae</taxon>
        <taxon>Dendrobatinae</taxon>
        <taxon>Ranitomeya</taxon>
    </lineage>
</organism>
<evidence type="ECO:0000256" key="3">
    <source>
        <dbReference type="ARBA" id="ARBA00023136"/>
    </source>
</evidence>
<evidence type="ECO:0000256" key="1">
    <source>
        <dbReference type="ARBA" id="ARBA00004236"/>
    </source>
</evidence>
<dbReference type="Proteomes" id="UP001176940">
    <property type="component" value="Unassembled WGS sequence"/>
</dbReference>
<dbReference type="PANTHER" id="PTHR32061">
    <property type="entry name" value="NMDA RECEPTOR SYNAPTONUCLEAR SIGNALING AND NEURONAL MIGRATION FACTOR"/>
    <property type="match status" value="1"/>
</dbReference>
<dbReference type="Pfam" id="PF24609">
    <property type="entry name" value="IQ_SCN5A_C"/>
    <property type="match status" value="1"/>
</dbReference>
<evidence type="ECO:0000313" key="7">
    <source>
        <dbReference type="Proteomes" id="UP001176940"/>
    </source>
</evidence>
<keyword evidence="4" id="KW-0812">Transmembrane</keyword>
<keyword evidence="4" id="KW-1133">Transmembrane helix</keyword>
<name>A0ABN9LF23_9NEOB</name>